<dbReference type="NCBIfam" id="NF002673">
    <property type="entry name" value="PRK02399.1-1"/>
    <property type="match status" value="1"/>
</dbReference>
<feature type="compositionally biased region" description="Basic and acidic residues" evidence="3">
    <location>
        <begin position="311"/>
        <end position="320"/>
    </location>
</feature>
<dbReference type="InterPro" id="IPR051353">
    <property type="entry name" value="Tobamovirus_resist_UPF0261"/>
</dbReference>
<feature type="region of interest" description="Disordered" evidence="3">
    <location>
        <begin position="246"/>
        <end position="337"/>
    </location>
</feature>
<dbReference type="PROSITE" id="PS00211">
    <property type="entry name" value="ABC_TRANSPORTER_1"/>
    <property type="match status" value="1"/>
</dbReference>
<dbReference type="Proteomes" id="UP000287447">
    <property type="component" value="Unassembled WGS sequence"/>
</dbReference>
<proteinExistence type="predicted"/>
<dbReference type="Pfam" id="PF00005">
    <property type="entry name" value="ABC_tran"/>
    <property type="match status" value="1"/>
</dbReference>
<keyword evidence="6" id="KW-1185">Reference proteome</keyword>
<dbReference type="PANTHER" id="PTHR31862:SF1">
    <property type="entry name" value="UPF0261 DOMAIN PROTEIN (AFU_ORTHOLOGUE AFUA_1G10120)"/>
    <property type="match status" value="1"/>
</dbReference>
<feature type="domain" description="ABC transporter" evidence="4">
    <location>
        <begin position="15"/>
        <end position="242"/>
    </location>
</feature>
<dbReference type="GO" id="GO:0005524">
    <property type="term" value="F:ATP binding"/>
    <property type="evidence" value="ECO:0007669"/>
    <property type="project" value="UniProtKB-KW"/>
</dbReference>
<keyword evidence="1" id="KW-0547">Nucleotide-binding</keyword>
<dbReference type="PROSITE" id="PS50893">
    <property type="entry name" value="ABC_TRANSPORTER_2"/>
    <property type="match status" value="1"/>
</dbReference>
<dbReference type="Gene3D" id="3.40.50.12030">
    <property type="entry name" value="Uncharacterised protein family UPF0261, NC domain"/>
    <property type="match status" value="1"/>
</dbReference>
<dbReference type="InterPro" id="IPR003593">
    <property type="entry name" value="AAA+_ATPase"/>
</dbReference>
<evidence type="ECO:0000256" key="1">
    <source>
        <dbReference type="ARBA" id="ARBA00022741"/>
    </source>
</evidence>
<dbReference type="GO" id="GO:0016887">
    <property type="term" value="F:ATP hydrolysis activity"/>
    <property type="evidence" value="ECO:0007669"/>
    <property type="project" value="InterPro"/>
</dbReference>
<sequence>MADRNRRGNSNAPVLQVRDLHVYYGHSHALQGVNLTLDRGVLSIVGRNGMGKTTLCNAIMGLLPARRGSVQFEGQEITGQPTHRISSIGVGYCPQGRRLWPSLTVEEHLRLVSGSGRSWTIDRVYDTFPRLYERRRNGAGQLSGGEQQMVAISRALLQDPSLLILDEPTEGLAPVIVDQVENLLRTLAEESDVTILLIEQNIAVATSVSEDVAIMVNGRVGNVMPAKQLAADRTLQERLLGVGRHSHDDVDLPMIPASAPQETSAAKPDDTEEPVVEREEPQDDRTEETAPDEKSTLVYVPPTRWSSAHWQDGKPGERPAKQTVAKPARPFDAKPEPVFAEPLTPLELLRGDDVYVVGTFDTKGAELNYIRDRIVERGLSVRTVDLSTSGKPSSADVPPHMVAAYARGGAGSVFSGDRGASIRAMQEAFENWLPRQRGIGGVISAAGSGGTALATPAMRRLPIGVPKVMISTVASGDVGQYVGPADIMMMYSVTDVQGLNQISRRVLANGANAIAGMVKSARTERPASTDKPGLGLTMFGVTTTAVQQITAQLEDRYDCLVFHATGVGGKSMEKLADSGMLSAAIDLTTTEVCDMMMGGVFAADEDRFGAFIRTRIPYVGSVGALDMVNFGARDTVPEKYNNRTFVEHNPQVTLMRTTRDENVRMGEWIVERLNRMDGPVRFLIPEKGVSALDAPGQAFHDPEADAALFEAIARNFQESPNRRLVRVPHHINDPGFADAAVRALDEINPMRREARNAAH</sequence>
<dbReference type="InterPro" id="IPR017871">
    <property type="entry name" value="ABC_transporter-like_CS"/>
</dbReference>
<evidence type="ECO:0000313" key="5">
    <source>
        <dbReference type="EMBL" id="RVU38114.1"/>
    </source>
</evidence>
<dbReference type="InterPro" id="IPR056778">
    <property type="entry name" value="UPF0261_C"/>
</dbReference>
<dbReference type="Pfam" id="PF06792">
    <property type="entry name" value="UPF0261"/>
    <property type="match status" value="1"/>
</dbReference>
<protein>
    <submittedName>
        <fullName evidence="5">ABC transporter permease</fullName>
    </submittedName>
</protein>
<evidence type="ECO:0000256" key="3">
    <source>
        <dbReference type="SAM" id="MobiDB-lite"/>
    </source>
</evidence>
<dbReference type="SUPFAM" id="SSF52540">
    <property type="entry name" value="P-loop containing nucleoside triphosphate hydrolases"/>
    <property type="match status" value="1"/>
</dbReference>
<evidence type="ECO:0000256" key="2">
    <source>
        <dbReference type="ARBA" id="ARBA00022840"/>
    </source>
</evidence>
<dbReference type="Gene3D" id="3.40.50.300">
    <property type="entry name" value="P-loop containing nucleotide triphosphate hydrolases"/>
    <property type="match status" value="1"/>
</dbReference>
<dbReference type="AlphaFoldDB" id="A0A437QUC2"/>
<dbReference type="Pfam" id="PF23189">
    <property type="entry name" value="UPF0261_C"/>
    <property type="match status" value="1"/>
</dbReference>
<dbReference type="Gene3D" id="3.40.50.12020">
    <property type="entry name" value="Uncharacterised protein family UPF0261, NN domain"/>
    <property type="match status" value="1"/>
</dbReference>
<dbReference type="EMBL" id="SADE01000001">
    <property type="protein sequence ID" value="RVU38114.1"/>
    <property type="molecule type" value="Genomic_DNA"/>
</dbReference>
<dbReference type="CDD" id="cd15488">
    <property type="entry name" value="Tm-1-like"/>
    <property type="match status" value="1"/>
</dbReference>
<evidence type="ECO:0000259" key="4">
    <source>
        <dbReference type="PROSITE" id="PS50893"/>
    </source>
</evidence>
<dbReference type="RefSeq" id="WP_127763486.1">
    <property type="nucleotide sequence ID" value="NZ_SADE01000001.1"/>
</dbReference>
<gene>
    <name evidence="5" type="ORF">EOI86_02075</name>
</gene>
<reference evidence="6" key="1">
    <citation type="submission" date="2019-01" db="EMBL/GenBank/DDBJ databases">
        <title>Gri0909 isolated from a small marine red alga.</title>
        <authorList>
            <person name="Kim J."/>
            <person name="Jeong S.E."/>
            <person name="Jeon C.O."/>
        </authorList>
    </citation>
    <scope>NUCLEOTIDE SEQUENCE [LARGE SCALE GENOMIC DNA]</scope>
    <source>
        <strain evidence="6">Gri0909</strain>
    </source>
</reference>
<dbReference type="CDD" id="cd03224">
    <property type="entry name" value="ABC_TM1139_LivF_branched"/>
    <property type="match status" value="1"/>
</dbReference>
<evidence type="ECO:0000313" key="6">
    <source>
        <dbReference type="Proteomes" id="UP000287447"/>
    </source>
</evidence>
<comment type="caution">
    <text evidence="5">The sequence shown here is derived from an EMBL/GenBank/DDBJ whole genome shotgun (WGS) entry which is preliminary data.</text>
</comment>
<organism evidence="5 6">
    <name type="scientific">Hwanghaeella grinnelliae</name>
    <dbReference type="NCBI Taxonomy" id="2500179"/>
    <lineage>
        <taxon>Bacteria</taxon>
        <taxon>Pseudomonadati</taxon>
        <taxon>Pseudomonadota</taxon>
        <taxon>Alphaproteobacteria</taxon>
        <taxon>Rhodospirillales</taxon>
        <taxon>Rhodospirillaceae</taxon>
        <taxon>Hwanghaeella</taxon>
    </lineage>
</organism>
<dbReference type="SMART" id="SM00382">
    <property type="entry name" value="AAA"/>
    <property type="match status" value="1"/>
</dbReference>
<feature type="compositionally biased region" description="Basic and acidic residues" evidence="3">
    <location>
        <begin position="275"/>
        <end position="295"/>
    </location>
</feature>
<dbReference type="PANTHER" id="PTHR31862">
    <property type="entry name" value="UPF0261 DOMAIN PROTEIN (AFU_ORTHOLOGUE AFUA_1G10120)"/>
    <property type="match status" value="1"/>
</dbReference>
<dbReference type="InterPro" id="IPR027417">
    <property type="entry name" value="P-loop_NTPase"/>
</dbReference>
<name>A0A437QUC2_9PROT</name>
<dbReference type="OrthoDB" id="9776369at2"/>
<keyword evidence="2" id="KW-0067">ATP-binding</keyword>
<dbReference type="InterPro" id="IPR003439">
    <property type="entry name" value="ABC_transporter-like_ATP-bd"/>
</dbReference>
<dbReference type="InterPro" id="IPR044122">
    <property type="entry name" value="UPF0261_N"/>
</dbReference>
<accession>A0A437QUC2</accession>
<dbReference type="NCBIfam" id="NF002674">
    <property type="entry name" value="PRK02399.1-2"/>
    <property type="match status" value="1"/>
</dbReference>